<evidence type="ECO:0000256" key="1">
    <source>
        <dbReference type="ARBA" id="ARBA00023224"/>
    </source>
</evidence>
<feature type="domain" description="Methyl-accepting transducer" evidence="4">
    <location>
        <begin position="299"/>
        <end position="535"/>
    </location>
</feature>
<evidence type="ECO:0000259" key="4">
    <source>
        <dbReference type="PROSITE" id="PS50111"/>
    </source>
</evidence>
<dbReference type="GO" id="GO:0016020">
    <property type="term" value="C:membrane"/>
    <property type="evidence" value="ECO:0007669"/>
    <property type="project" value="InterPro"/>
</dbReference>
<dbReference type="Proteomes" id="UP000017837">
    <property type="component" value="Unassembled WGS sequence"/>
</dbReference>
<dbReference type="SUPFAM" id="SSF58104">
    <property type="entry name" value="Methyl-accepting chemotaxis protein (MCP) signaling domain"/>
    <property type="match status" value="1"/>
</dbReference>
<evidence type="ECO:0000256" key="3">
    <source>
        <dbReference type="SAM" id="Phobius"/>
    </source>
</evidence>
<dbReference type="EMBL" id="AWGB01000010">
    <property type="protein sequence ID" value="ESQ92830.1"/>
    <property type="molecule type" value="Genomic_DNA"/>
</dbReference>
<dbReference type="eggNOG" id="COG0840">
    <property type="taxonomic scope" value="Bacteria"/>
</dbReference>
<dbReference type="PROSITE" id="PS50111">
    <property type="entry name" value="CHEMOTAXIS_TRANSDUC_2"/>
    <property type="match status" value="1"/>
</dbReference>
<dbReference type="STRING" id="1121022.GCA_000376105_03166"/>
<reference evidence="5 6" key="1">
    <citation type="journal article" date="2014" name="Nature">
        <title>Sequential evolution of bacterial morphology by co-option of a developmental regulator.</title>
        <authorList>
            <person name="Jiang C."/>
            <person name="Brown P.J."/>
            <person name="Ducret A."/>
            <person name="Brun Y.V."/>
        </authorList>
    </citation>
    <scope>NUCLEOTIDE SEQUENCE [LARGE SCALE GENOMIC DNA]</scope>
    <source>
        <strain evidence="5 6">DSM 16100</strain>
    </source>
</reference>
<comment type="caution">
    <text evidence="5">The sequence shown here is derived from an EMBL/GenBank/DDBJ whole genome shotgun (WGS) entry which is preliminary data.</text>
</comment>
<keyword evidence="3" id="KW-1133">Transmembrane helix</keyword>
<dbReference type="SMART" id="SM00283">
    <property type="entry name" value="MA"/>
    <property type="match status" value="1"/>
</dbReference>
<keyword evidence="1 2" id="KW-0807">Transducer</keyword>
<dbReference type="SUPFAM" id="SSF158472">
    <property type="entry name" value="HAMP domain-like"/>
    <property type="match status" value="1"/>
</dbReference>
<accession>V4Q4R3</accession>
<dbReference type="PANTHER" id="PTHR32089:SF112">
    <property type="entry name" value="LYSOZYME-LIKE PROTEIN-RELATED"/>
    <property type="match status" value="1"/>
</dbReference>
<evidence type="ECO:0000256" key="2">
    <source>
        <dbReference type="PROSITE-ProRule" id="PRU00284"/>
    </source>
</evidence>
<sequence length="555" mass="57894">MLIVVMSLVTAGIAAFGVSKITFLNQSLKTVDLVDSAATLGARMNQNTIIMNRSEYRVAMDPSPETIKAARAVADKNIGQFKERMAKSLETADADEKVQLDAINTEYTQYVAGLNKTYALAEQLGGQISLSDAQRTLVDQVKTSRERADTLQAAVKTYVDHVDARGTKTADDAKAQGNLAIMIMIAVAVGGVIFGIVIGMLMANFGISIPLNRSVDELGKLAEGRLDTVVTGADRGDECGDIAKGLAVFRENAVRARDLEAEAANQKQLVEVNRKKMMMQLADDFEKSVGSIVTLVSSAATEMQASASQLSATAQETSAQSVAVSAAAEEAGTNVTSVAGAAEELGASVAEIGRQVERSSQISNEAVQEASRAAIVVSELNTVASSIGSFVDMINTIASQTNLLALNATIESARAGEAGKGFAVVASEVKQLAGQTSRATTDISEKIALIQEATTRAVSAIQGISDTISDINNTSTIIASAVDQQGAATREIVQAVSQASIGTAEVTSNITGVAHAAEQTGDAASQVLNASSELAGQAERLHQEMDKFLTTVRAA</sequence>
<name>V4Q4R3_9CAUL</name>
<dbReference type="GO" id="GO:0007165">
    <property type="term" value="P:signal transduction"/>
    <property type="evidence" value="ECO:0007669"/>
    <property type="project" value="UniProtKB-KW"/>
</dbReference>
<keyword evidence="3" id="KW-0812">Transmembrane</keyword>
<dbReference type="Gene3D" id="6.10.340.10">
    <property type="match status" value="1"/>
</dbReference>
<evidence type="ECO:0000313" key="6">
    <source>
        <dbReference type="Proteomes" id="UP000017837"/>
    </source>
</evidence>
<keyword evidence="3" id="KW-0472">Membrane</keyword>
<dbReference type="AlphaFoldDB" id="V4Q4R3"/>
<evidence type="ECO:0000313" key="5">
    <source>
        <dbReference type="EMBL" id="ESQ92830.1"/>
    </source>
</evidence>
<proteinExistence type="predicted"/>
<gene>
    <name evidence="5" type="ORF">ABENE_06930</name>
</gene>
<keyword evidence="6" id="KW-1185">Reference proteome</keyword>
<dbReference type="PATRIC" id="fig|1121022.4.peg.1384"/>
<feature type="transmembrane region" description="Helical" evidence="3">
    <location>
        <begin position="179"/>
        <end position="203"/>
    </location>
</feature>
<dbReference type="InterPro" id="IPR004089">
    <property type="entry name" value="MCPsignal_dom"/>
</dbReference>
<dbReference type="Pfam" id="PF00015">
    <property type="entry name" value="MCPsignal"/>
    <property type="match status" value="1"/>
</dbReference>
<dbReference type="PANTHER" id="PTHR32089">
    <property type="entry name" value="METHYL-ACCEPTING CHEMOTAXIS PROTEIN MCPB"/>
    <property type="match status" value="1"/>
</dbReference>
<protein>
    <recommendedName>
        <fullName evidence="4">Methyl-accepting transducer domain-containing protein</fullName>
    </recommendedName>
</protein>
<dbReference type="Gene3D" id="1.10.287.950">
    <property type="entry name" value="Methyl-accepting chemotaxis protein"/>
    <property type="match status" value="1"/>
</dbReference>
<organism evidence="5 6">
    <name type="scientific">Asticcacaulis benevestitus DSM 16100 = ATCC BAA-896</name>
    <dbReference type="NCBI Taxonomy" id="1121022"/>
    <lineage>
        <taxon>Bacteria</taxon>
        <taxon>Pseudomonadati</taxon>
        <taxon>Pseudomonadota</taxon>
        <taxon>Alphaproteobacteria</taxon>
        <taxon>Caulobacterales</taxon>
        <taxon>Caulobacteraceae</taxon>
        <taxon>Asticcacaulis</taxon>
    </lineage>
</organism>